<dbReference type="AlphaFoldDB" id="A0A523BDA7"/>
<dbReference type="GO" id="GO:0008270">
    <property type="term" value="F:zinc ion binding"/>
    <property type="evidence" value="ECO:0007669"/>
    <property type="project" value="TreeGrafter"/>
</dbReference>
<dbReference type="Proteomes" id="UP000317265">
    <property type="component" value="Unassembled WGS sequence"/>
</dbReference>
<dbReference type="InterPro" id="IPR004013">
    <property type="entry name" value="PHP_dom"/>
</dbReference>
<proteinExistence type="predicted"/>
<dbReference type="Pfam" id="PF02811">
    <property type="entry name" value="PHP"/>
    <property type="match status" value="1"/>
</dbReference>
<dbReference type="SUPFAM" id="SSF89550">
    <property type="entry name" value="PHP domain-like"/>
    <property type="match status" value="1"/>
</dbReference>
<protein>
    <submittedName>
        <fullName evidence="2">Histidinol phosphate phosphatase domain-containing protein</fullName>
    </submittedName>
    <submittedName>
        <fullName evidence="3">PHP domain-containing protein</fullName>
    </submittedName>
</protein>
<evidence type="ECO:0000313" key="3">
    <source>
        <dbReference type="EMBL" id="TDA38895.1"/>
    </source>
</evidence>
<dbReference type="InterPro" id="IPR016195">
    <property type="entry name" value="Pol/histidinol_Pase-like"/>
</dbReference>
<dbReference type="PANTHER" id="PTHR36928">
    <property type="entry name" value="PHOSPHATASE YCDX-RELATED"/>
    <property type="match status" value="1"/>
</dbReference>
<dbReference type="EMBL" id="QNVI01000041">
    <property type="protein sequence ID" value="TDA38895.1"/>
    <property type="molecule type" value="Genomic_DNA"/>
</dbReference>
<gene>
    <name evidence="3" type="ORF">DSO09_03360</name>
    <name evidence="2" type="ORF">EF809_05980</name>
</gene>
<dbReference type="Proteomes" id="UP000316080">
    <property type="component" value="Unassembled WGS sequence"/>
</dbReference>
<dbReference type="GO" id="GO:0005829">
    <property type="term" value="C:cytosol"/>
    <property type="evidence" value="ECO:0007669"/>
    <property type="project" value="TreeGrafter"/>
</dbReference>
<organism evidence="3 5">
    <name type="scientific">Thermoproteota archaeon</name>
    <dbReference type="NCBI Taxonomy" id="2056631"/>
    <lineage>
        <taxon>Archaea</taxon>
        <taxon>Thermoproteota</taxon>
    </lineage>
</organism>
<accession>A0A523BDA7</accession>
<evidence type="ECO:0000313" key="2">
    <source>
        <dbReference type="EMBL" id="RZN55270.1"/>
    </source>
</evidence>
<reference evidence="2 4" key="2">
    <citation type="journal article" date="2019" name="Nat. Microbiol.">
        <title>Wide diversity of methane and short-chain alkane metabolisms in uncultured archaea.</title>
        <authorList>
            <person name="Borrel G."/>
            <person name="Adam P.S."/>
            <person name="McKay L.J."/>
            <person name="Chen L.X."/>
            <person name="Sierra-Garcia I.N."/>
            <person name="Sieber C.M."/>
            <person name="Letourneur Q."/>
            <person name="Ghozlane A."/>
            <person name="Andersen G.L."/>
            <person name="Li W.J."/>
            <person name="Hallam S.J."/>
            <person name="Muyzer G."/>
            <person name="de Oliveira V.M."/>
            <person name="Inskeep W.P."/>
            <person name="Banfield J.F."/>
            <person name="Gribaldo S."/>
        </authorList>
    </citation>
    <scope>NUCLEOTIDE SEQUENCE [LARGE SCALE GENOMIC DNA]</scope>
    <source>
        <strain evidence="2">Verst-YHS</strain>
    </source>
</reference>
<name>A0A523BDA7_9CREN</name>
<dbReference type="CDD" id="cd07432">
    <property type="entry name" value="PHP_HisPPase"/>
    <property type="match status" value="1"/>
</dbReference>
<dbReference type="Gene3D" id="3.20.20.140">
    <property type="entry name" value="Metal-dependent hydrolases"/>
    <property type="match status" value="1"/>
</dbReference>
<evidence type="ECO:0000313" key="4">
    <source>
        <dbReference type="Proteomes" id="UP000316080"/>
    </source>
</evidence>
<dbReference type="SMART" id="SM00481">
    <property type="entry name" value="POLIIIAc"/>
    <property type="match status" value="1"/>
</dbReference>
<dbReference type="NCBIfam" id="NF004981">
    <property type="entry name" value="PRK06361.1"/>
    <property type="match status" value="1"/>
</dbReference>
<evidence type="ECO:0000259" key="1">
    <source>
        <dbReference type="SMART" id="SM00481"/>
    </source>
</evidence>
<dbReference type="InterPro" id="IPR050243">
    <property type="entry name" value="PHP_phosphatase"/>
</dbReference>
<dbReference type="EMBL" id="RXIH01000046">
    <property type="protein sequence ID" value="RZN55270.1"/>
    <property type="molecule type" value="Genomic_DNA"/>
</dbReference>
<feature type="domain" description="Polymerase/histidinol phosphatase N-terminal" evidence="1">
    <location>
        <begin position="5"/>
        <end position="79"/>
    </location>
</feature>
<comment type="caution">
    <text evidence="3">The sequence shown here is derived from an EMBL/GenBank/DDBJ whole genome shotgun (WGS) entry which is preliminary data.</text>
</comment>
<evidence type="ECO:0000313" key="5">
    <source>
        <dbReference type="Proteomes" id="UP000317265"/>
    </source>
</evidence>
<reference evidence="3 5" key="1">
    <citation type="journal article" date="2019" name="Nat. Microbiol.">
        <title>Expanding anaerobic alkane metabolism in the domain of Archaea.</title>
        <authorList>
            <person name="Wang Y."/>
            <person name="Wegener G."/>
            <person name="Hou J."/>
            <person name="Wang F."/>
            <person name="Xiao X."/>
        </authorList>
    </citation>
    <scope>NUCLEOTIDE SEQUENCE [LARGE SCALE GENOMIC DNA]</scope>
    <source>
        <strain evidence="3">WYZ-LMO11</strain>
    </source>
</reference>
<dbReference type="InterPro" id="IPR003141">
    <property type="entry name" value="Pol/His_phosphatase_N"/>
</dbReference>
<sequence length="221" mass="24289">MEKIFDFHIHSIFSDGDLLPSEIVRRAYILNNKAIAITDHVDSSNIEEVIKAIIKASDLISKYYDDFTLIPGVELTHIPPKSIPLLAKEAKRIGAKIVIVHGETIVEPVAPNTNSIACKCQDVDILAHPGIISEEDVINAKENNIFLEISYRKGHCLTNGHVAKLAEKIGAKLLVNSDAHTIDDLLSPEIAISIAKGAGLNEEKAYEVIYNNPVQLLKKII</sequence>
<dbReference type="GO" id="GO:0042578">
    <property type="term" value="F:phosphoric ester hydrolase activity"/>
    <property type="evidence" value="ECO:0007669"/>
    <property type="project" value="TreeGrafter"/>
</dbReference>
<dbReference type="PANTHER" id="PTHR36928:SF1">
    <property type="entry name" value="PHOSPHATASE YCDX-RELATED"/>
    <property type="match status" value="1"/>
</dbReference>